<feature type="non-terminal residue" evidence="3">
    <location>
        <position position="347"/>
    </location>
</feature>
<dbReference type="CDD" id="cd02440">
    <property type="entry name" value="AdoMet_MTases"/>
    <property type="match status" value="1"/>
</dbReference>
<sequence length="347" mass="38778">MTSTEFYDKHAVTLATQYQATDVGAVHVAWVAEFATSTPGFACDIGAGSGRDANWLAEKGWDVIAVEPSRGMRELAMPKSHPNVTWLDDSLPELSRLRALGHRFDLVLLSAVWMHVPPGQRERAFRILTELLKPGGTLVITLRHGSDEQENRERGFHPVSAAELAVFAQRRAVVMKDPVRQPDQTRTHVEWETVVFTIPDDGTGSLPLLRHIIVNDNKSASYKLGLLRVLTRIAESAPGVVLRRSDDWVEIPLGIVGLYWLKQYKPLVLDYQLRERPKSEQGLGFAKDAFWKLAQISPYDLRVGGHLAADHAAIVTQAIRDACANITTMPTRYITWPGRADPVFEFE</sequence>
<gene>
    <name evidence="3" type="ORF">DCP75_10335</name>
</gene>
<dbReference type="GO" id="GO:0008168">
    <property type="term" value="F:methyltransferase activity"/>
    <property type="evidence" value="ECO:0007669"/>
    <property type="project" value="UniProtKB-KW"/>
</dbReference>
<name>A0A3C1KN52_9GAMM</name>
<feature type="domain" description="Methyltransferase" evidence="2">
    <location>
        <begin position="43"/>
        <end position="136"/>
    </location>
</feature>
<dbReference type="PANTHER" id="PTHR43861">
    <property type="entry name" value="TRANS-ACONITATE 2-METHYLTRANSFERASE-RELATED"/>
    <property type="match status" value="1"/>
</dbReference>
<evidence type="ECO:0000313" key="3">
    <source>
        <dbReference type="EMBL" id="HAN28095.1"/>
    </source>
</evidence>
<keyword evidence="1 3" id="KW-0808">Transferase</keyword>
<evidence type="ECO:0000259" key="2">
    <source>
        <dbReference type="Pfam" id="PF13649"/>
    </source>
</evidence>
<dbReference type="SUPFAM" id="SSF53335">
    <property type="entry name" value="S-adenosyl-L-methionine-dependent methyltransferases"/>
    <property type="match status" value="1"/>
</dbReference>
<dbReference type="GO" id="GO:0032259">
    <property type="term" value="P:methylation"/>
    <property type="evidence" value="ECO:0007669"/>
    <property type="project" value="UniProtKB-KW"/>
</dbReference>
<dbReference type="InterPro" id="IPR041698">
    <property type="entry name" value="Methyltransf_25"/>
</dbReference>
<dbReference type="Gene3D" id="3.40.50.150">
    <property type="entry name" value="Vaccinia Virus protein VP39"/>
    <property type="match status" value="1"/>
</dbReference>
<dbReference type="Proteomes" id="UP000259273">
    <property type="component" value="Unassembled WGS sequence"/>
</dbReference>
<dbReference type="STRING" id="1121937.GCA_000423125_00786"/>
<organism evidence="3 4">
    <name type="scientific">Haliea salexigens</name>
    <dbReference type="NCBI Taxonomy" id="287487"/>
    <lineage>
        <taxon>Bacteria</taxon>
        <taxon>Pseudomonadati</taxon>
        <taxon>Pseudomonadota</taxon>
        <taxon>Gammaproteobacteria</taxon>
        <taxon>Cellvibrionales</taxon>
        <taxon>Halieaceae</taxon>
        <taxon>Haliea</taxon>
    </lineage>
</organism>
<dbReference type="InterPro" id="IPR029063">
    <property type="entry name" value="SAM-dependent_MTases_sf"/>
</dbReference>
<dbReference type="EMBL" id="DMND01000137">
    <property type="protein sequence ID" value="HAN28095.1"/>
    <property type="molecule type" value="Genomic_DNA"/>
</dbReference>
<comment type="caution">
    <text evidence="3">The sequence shown here is derived from an EMBL/GenBank/DDBJ whole genome shotgun (WGS) entry which is preliminary data.</text>
</comment>
<dbReference type="PANTHER" id="PTHR43861:SF3">
    <property type="entry name" value="PUTATIVE (AFU_ORTHOLOGUE AFUA_2G14390)-RELATED"/>
    <property type="match status" value="1"/>
</dbReference>
<reference evidence="3 4" key="1">
    <citation type="journal article" date="2018" name="Nat. Biotechnol.">
        <title>A standardized bacterial taxonomy based on genome phylogeny substantially revises the tree of life.</title>
        <authorList>
            <person name="Parks D.H."/>
            <person name="Chuvochina M."/>
            <person name="Waite D.W."/>
            <person name="Rinke C."/>
            <person name="Skarshewski A."/>
            <person name="Chaumeil P.A."/>
            <person name="Hugenholtz P."/>
        </authorList>
    </citation>
    <scope>NUCLEOTIDE SEQUENCE [LARGE SCALE GENOMIC DNA]</scope>
    <source>
        <strain evidence="3">UBA9158</strain>
    </source>
</reference>
<evidence type="ECO:0000313" key="4">
    <source>
        <dbReference type="Proteomes" id="UP000259273"/>
    </source>
</evidence>
<dbReference type="Pfam" id="PF13649">
    <property type="entry name" value="Methyltransf_25"/>
    <property type="match status" value="1"/>
</dbReference>
<evidence type="ECO:0000256" key="1">
    <source>
        <dbReference type="ARBA" id="ARBA00022679"/>
    </source>
</evidence>
<accession>A0A3C1KN52</accession>
<keyword evidence="3" id="KW-0489">Methyltransferase</keyword>
<protein>
    <submittedName>
        <fullName evidence="3">Methyltransferase type 11</fullName>
    </submittedName>
</protein>
<dbReference type="AlphaFoldDB" id="A0A3C1KN52"/>
<proteinExistence type="predicted"/>